<dbReference type="Gene3D" id="3.90.1570.10">
    <property type="entry name" value="tt1808, chain A"/>
    <property type="match status" value="1"/>
</dbReference>
<name>A0A939PK08_9ACTN</name>
<reference evidence="2" key="1">
    <citation type="submission" date="2021-03" db="EMBL/GenBank/DDBJ databases">
        <authorList>
            <person name="Kanchanasin P."/>
            <person name="Saeng-In P."/>
            <person name="Phongsopitanun W."/>
            <person name="Yuki M."/>
            <person name="Kudo T."/>
            <person name="Ohkuma M."/>
            <person name="Tanasupawat S."/>
        </authorList>
    </citation>
    <scope>NUCLEOTIDE SEQUENCE</scope>
    <source>
        <strain evidence="2">GKU 128</strain>
    </source>
</reference>
<dbReference type="CDD" id="cd06260">
    <property type="entry name" value="DUF820-like"/>
    <property type="match status" value="1"/>
</dbReference>
<dbReference type="RefSeq" id="WP_208257860.1">
    <property type="nucleotide sequence ID" value="NZ_JAGEOJ010000009.1"/>
</dbReference>
<dbReference type="EMBL" id="JAGEOJ010000009">
    <property type="protein sequence ID" value="MBO2449986.1"/>
    <property type="molecule type" value="Genomic_DNA"/>
</dbReference>
<dbReference type="Pfam" id="PF05685">
    <property type="entry name" value="Uma2"/>
    <property type="match status" value="1"/>
</dbReference>
<dbReference type="InterPro" id="IPR012296">
    <property type="entry name" value="Nuclease_put_TT1808"/>
</dbReference>
<dbReference type="InterPro" id="IPR011335">
    <property type="entry name" value="Restrct_endonuc-II-like"/>
</dbReference>
<keyword evidence="2" id="KW-0378">Hydrolase</keyword>
<feature type="domain" description="Putative restriction endonuclease" evidence="1">
    <location>
        <begin position="39"/>
        <end position="185"/>
    </location>
</feature>
<dbReference type="PANTHER" id="PTHR35400:SF3">
    <property type="entry name" value="SLL1072 PROTEIN"/>
    <property type="match status" value="1"/>
</dbReference>
<evidence type="ECO:0000313" key="2">
    <source>
        <dbReference type="EMBL" id="MBO2449986.1"/>
    </source>
</evidence>
<keyword evidence="2" id="KW-0540">Nuclease</keyword>
<keyword evidence="3" id="KW-1185">Reference proteome</keyword>
<keyword evidence="2" id="KW-0255">Endonuclease</keyword>
<dbReference type="SUPFAM" id="SSF52980">
    <property type="entry name" value="Restriction endonuclease-like"/>
    <property type="match status" value="1"/>
</dbReference>
<evidence type="ECO:0000313" key="3">
    <source>
        <dbReference type="Proteomes" id="UP000669179"/>
    </source>
</evidence>
<proteinExistence type="predicted"/>
<organism evidence="2 3">
    <name type="scientific">Actinomadura barringtoniae</name>
    <dbReference type="NCBI Taxonomy" id="1427535"/>
    <lineage>
        <taxon>Bacteria</taxon>
        <taxon>Bacillati</taxon>
        <taxon>Actinomycetota</taxon>
        <taxon>Actinomycetes</taxon>
        <taxon>Streptosporangiales</taxon>
        <taxon>Thermomonosporaceae</taxon>
        <taxon>Actinomadura</taxon>
    </lineage>
</organism>
<comment type="caution">
    <text evidence="2">The sequence shown here is derived from an EMBL/GenBank/DDBJ whole genome shotgun (WGS) entry which is preliminary data.</text>
</comment>
<dbReference type="AlphaFoldDB" id="A0A939PK08"/>
<sequence length="198" mass="22503">MTATEDRMTDEPRFSEGTREKALQMLAEFAESKGLSVSKFEARGDEIVMLAGTRWEHDDIIVQIREQIPRQRRCKITNVDLQLTSEPQEPIPDLIVVPEPLKPGAKPWAHETELLVEVVSQRNFRADYEGKRLRYALSGAPQYLLVDPREGLCLLYSEPVKSEGTYKRVAETKFGRPLAGVDCMDGGELDTSEFLRYT</sequence>
<dbReference type="InterPro" id="IPR008538">
    <property type="entry name" value="Uma2"/>
</dbReference>
<accession>A0A939PK08</accession>
<evidence type="ECO:0000259" key="1">
    <source>
        <dbReference type="Pfam" id="PF05685"/>
    </source>
</evidence>
<dbReference type="PANTHER" id="PTHR35400">
    <property type="entry name" value="SLR1083 PROTEIN"/>
    <property type="match status" value="1"/>
</dbReference>
<gene>
    <name evidence="2" type="ORF">J4573_22985</name>
</gene>
<dbReference type="Proteomes" id="UP000669179">
    <property type="component" value="Unassembled WGS sequence"/>
</dbReference>
<protein>
    <submittedName>
        <fullName evidence="2">Uma2 family endonuclease</fullName>
    </submittedName>
</protein>
<dbReference type="GO" id="GO:0004519">
    <property type="term" value="F:endonuclease activity"/>
    <property type="evidence" value="ECO:0007669"/>
    <property type="project" value="UniProtKB-KW"/>
</dbReference>